<feature type="region of interest" description="Disordered" evidence="1">
    <location>
        <begin position="126"/>
        <end position="178"/>
    </location>
</feature>
<dbReference type="Proteomes" id="UP000233551">
    <property type="component" value="Unassembled WGS sequence"/>
</dbReference>
<evidence type="ECO:0000313" key="2">
    <source>
        <dbReference type="EMBL" id="PKI38516.1"/>
    </source>
</evidence>
<dbReference type="EMBL" id="PGOL01004080">
    <property type="protein sequence ID" value="PKI38516.1"/>
    <property type="molecule type" value="Genomic_DNA"/>
</dbReference>
<name>A0A2I0I512_PUNGR</name>
<sequence length="302" mass="32806">MPQVDLVSVCASGPCDGKFVCETLTSEKDDDPDAPPESFWLSKDAEFDWVDRNAFFERKDSGKGGMTPNSTNLNPMISHSANSQLLPIPLNFKSNASIIGLPKTHKPGFGLDSKNRRNCRAGNTRLFPKLTGSVGKSGADTSMVEPSSPKVSCMGRVRSKKDSDGRRESHDHEPDKARKSRFFSSFQALFHSGCRECRAIAVHTPTAELPARKSPAELMARHVRERTPANGVGDQSWDSIPRRSSVDGEAPGLGGMMRFRISRVEGRVGESEVGPTEGNGTALVVGDWVSTWDPLPFNGAFG</sequence>
<dbReference type="AlphaFoldDB" id="A0A2I0I512"/>
<comment type="caution">
    <text evidence="2">The sequence shown here is derived from an EMBL/GenBank/DDBJ whole genome shotgun (WGS) entry which is preliminary data.</text>
</comment>
<reference evidence="2 3" key="1">
    <citation type="submission" date="2017-11" db="EMBL/GenBank/DDBJ databases">
        <title>De-novo sequencing of pomegranate (Punica granatum L.) genome.</title>
        <authorList>
            <person name="Akparov Z."/>
            <person name="Amiraslanov A."/>
            <person name="Hajiyeva S."/>
            <person name="Abbasov M."/>
            <person name="Kaur K."/>
            <person name="Hamwieh A."/>
            <person name="Solovyev V."/>
            <person name="Salamov A."/>
            <person name="Braich B."/>
            <person name="Kosarev P."/>
            <person name="Mahmoud A."/>
            <person name="Hajiyev E."/>
            <person name="Babayeva S."/>
            <person name="Izzatullayeva V."/>
            <person name="Mammadov A."/>
            <person name="Mammadov A."/>
            <person name="Sharifova S."/>
            <person name="Ojaghi J."/>
            <person name="Eynullazada K."/>
            <person name="Bayramov B."/>
            <person name="Abdulazimova A."/>
            <person name="Shahmuradov I."/>
        </authorList>
    </citation>
    <scope>NUCLEOTIDE SEQUENCE [LARGE SCALE GENOMIC DNA]</scope>
    <source>
        <strain evidence="3">cv. AG2017</strain>
        <tissue evidence="2">Leaf</tissue>
    </source>
</reference>
<dbReference type="PANTHER" id="PTHR34120:SF2">
    <property type="entry name" value="OS01G0860900 PROTEIN"/>
    <property type="match status" value="1"/>
</dbReference>
<feature type="region of interest" description="Disordered" evidence="1">
    <location>
        <begin position="228"/>
        <end position="254"/>
    </location>
</feature>
<organism evidence="2 3">
    <name type="scientific">Punica granatum</name>
    <name type="common">Pomegranate</name>
    <dbReference type="NCBI Taxonomy" id="22663"/>
    <lineage>
        <taxon>Eukaryota</taxon>
        <taxon>Viridiplantae</taxon>
        <taxon>Streptophyta</taxon>
        <taxon>Embryophyta</taxon>
        <taxon>Tracheophyta</taxon>
        <taxon>Spermatophyta</taxon>
        <taxon>Magnoliopsida</taxon>
        <taxon>eudicotyledons</taxon>
        <taxon>Gunneridae</taxon>
        <taxon>Pentapetalae</taxon>
        <taxon>rosids</taxon>
        <taxon>malvids</taxon>
        <taxon>Myrtales</taxon>
        <taxon>Lythraceae</taxon>
        <taxon>Punica</taxon>
    </lineage>
</organism>
<keyword evidence="3" id="KW-1185">Reference proteome</keyword>
<protein>
    <submittedName>
        <fullName evidence="2">Uncharacterized protein</fullName>
    </submittedName>
</protein>
<dbReference type="STRING" id="22663.A0A2I0I512"/>
<gene>
    <name evidence="2" type="ORF">CRG98_041081</name>
</gene>
<accession>A0A2I0I512</accession>
<proteinExistence type="predicted"/>
<dbReference type="PANTHER" id="PTHR34120">
    <property type="entry name" value="EXPRESSED PROTEIN"/>
    <property type="match status" value="1"/>
</dbReference>
<evidence type="ECO:0000256" key="1">
    <source>
        <dbReference type="SAM" id="MobiDB-lite"/>
    </source>
</evidence>
<evidence type="ECO:0000313" key="3">
    <source>
        <dbReference type="Proteomes" id="UP000233551"/>
    </source>
</evidence>
<feature type="compositionally biased region" description="Basic and acidic residues" evidence="1">
    <location>
        <begin position="160"/>
        <end position="177"/>
    </location>
</feature>